<dbReference type="AlphaFoldDB" id="A0A937AHM8"/>
<accession>A0A937AHM8</accession>
<feature type="transmembrane region" description="Helical" evidence="2">
    <location>
        <begin position="47"/>
        <end position="66"/>
    </location>
</feature>
<feature type="transmembrane region" description="Helical" evidence="2">
    <location>
        <begin position="12"/>
        <end position="32"/>
    </location>
</feature>
<name>A0A937AHM8_9BACT</name>
<dbReference type="InterPro" id="IPR012347">
    <property type="entry name" value="Ferritin-like"/>
</dbReference>
<organism evidence="4 5">
    <name type="scientific">Marivirga atlantica</name>
    <dbReference type="NCBI Taxonomy" id="1548457"/>
    <lineage>
        <taxon>Bacteria</taxon>
        <taxon>Pseudomonadati</taxon>
        <taxon>Bacteroidota</taxon>
        <taxon>Cytophagia</taxon>
        <taxon>Cytophagales</taxon>
        <taxon>Marivirgaceae</taxon>
        <taxon>Marivirga</taxon>
    </lineage>
</organism>
<dbReference type="InterPro" id="IPR005183">
    <property type="entry name" value="DUF305_CopM-like"/>
</dbReference>
<feature type="transmembrane region" description="Helical" evidence="2">
    <location>
        <begin position="73"/>
        <end position="93"/>
    </location>
</feature>
<protein>
    <submittedName>
        <fullName evidence="4">DUF305 domain-containing protein</fullName>
    </submittedName>
</protein>
<feature type="domain" description="DUF305" evidence="3">
    <location>
        <begin position="102"/>
        <end position="164"/>
    </location>
</feature>
<dbReference type="RefSeq" id="WP_201924007.1">
    <property type="nucleotide sequence ID" value="NZ_JAERQG010000005.1"/>
</dbReference>
<dbReference type="Proteomes" id="UP000642920">
    <property type="component" value="Unassembled WGS sequence"/>
</dbReference>
<evidence type="ECO:0000259" key="3">
    <source>
        <dbReference type="Pfam" id="PF03713"/>
    </source>
</evidence>
<feature type="region of interest" description="Disordered" evidence="1">
    <location>
        <begin position="161"/>
        <end position="187"/>
    </location>
</feature>
<dbReference type="Gene3D" id="1.20.1260.10">
    <property type="match status" value="1"/>
</dbReference>
<proteinExistence type="predicted"/>
<evidence type="ECO:0000256" key="1">
    <source>
        <dbReference type="SAM" id="MobiDB-lite"/>
    </source>
</evidence>
<evidence type="ECO:0000313" key="5">
    <source>
        <dbReference type="Proteomes" id="UP000642920"/>
    </source>
</evidence>
<keyword evidence="2" id="KW-0812">Transmembrane</keyword>
<dbReference type="Pfam" id="PF03713">
    <property type="entry name" value="DUF305"/>
    <property type="match status" value="1"/>
</dbReference>
<evidence type="ECO:0000256" key="2">
    <source>
        <dbReference type="SAM" id="Phobius"/>
    </source>
</evidence>
<keyword evidence="2" id="KW-0472">Membrane</keyword>
<keyword evidence="5" id="KW-1185">Reference proteome</keyword>
<reference evidence="4" key="1">
    <citation type="submission" date="2021-01" db="EMBL/GenBank/DDBJ databases">
        <title>Marivirga sp. nov., isolated from intertidal surface sediments.</title>
        <authorList>
            <person name="Zhang M."/>
        </authorList>
    </citation>
    <scope>NUCLEOTIDE SEQUENCE</scope>
    <source>
        <strain evidence="4">SM1354</strain>
    </source>
</reference>
<dbReference type="EMBL" id="JAERQG010000005">
    <property type="protein sequence ID" value="MBL0766921.1"/>
    <property type="molecule type" value="Genomic_DNA"/>
</dbReference>
<keyword evidence="2" id="KW-1133">Transmembrane helix</keyword>
<gene>
    <name evidence="4" type="ORF">JKP34_16765</name>
</gene>
<comment type="caution">
    <text evidence="4">The sequence shown here is derived from an EMBL/GenBank/DDBJ whole genome shotgun (WGS) entry which is preliminary data.</text>
</comment>
<evidence type="ECO:0000313" key="4">
    <source>
        <dbReference type="EMBL" id="MBL0766921.1"/>
    </source>
</evidence>
<sequence>MENKQKNDSNYLKFFAMIATSMVAMFFLMYTHSYQIIDHFWFSETRFFMTLIMAGSMIIIMLLYMLNMYKKRGANIAIIGLGIVLITGGIGLVRSQVTVTGVDYMEGMIPHHSIAILTSERAQIKDVRVRKLADEIIKAQRREIMEMQWLINDIKENGVVETEEEKENRPLPKFEGSLEEETRNLTE</sequence>